<gene>
    <name evidence="4" type="ORF">SAMN06295973_0992</name>
</gene>
<proteinExistence type="predicted"/>
<organism evidence="4 5">
    <name type="scientific">Plantibacter cousiniae</name>
    <name type="common">nom. nud.</name>
    <dbReference type="NCBI Taxonomy" id="199709"/>
    <lineage>
        <taxon>Bacteria</taxon>
        <taxon>Bacillati</taxon>
        <taxon>Actinomycetota</taxon>
        <taxon>Actinomycetes</taxon>
        <taxon>Micrococcales</taxon>
        <taxon>Microbacteriaceae</taxon>
        <taxon>Plantibacter</taxon>
    </lineage>
</organism>
<dbReference type="SMART" id="SM00829">
    <property type="entry name" value="PKS_ER"/>
    <property type="match status" value="1"/>
</dbReference>
<keyword evidence="1" id="KW-0521">NADP</keyword>
<dbReference type="Gene3D" id="3.40.50.720">
    <property type="entry name" value="NAD(P)-binding Rossmann-like Domain"/>
    <property type="match status" value="1"/>
</dbReference>
<evidence type="ECO:0000313" key="5">
    <source>
        <dbReference type="Proteomes" id="UP000190827"/>
    </source>
</evidence>
<dbReference type="Pfam" id="PF13602">
    <property type="entry name" value="ADH_zinc_N_2"/>
    <property type="match status" value="1"/>
</dbReference>
<dbReference type="Gene3D" id="3.90.180.10">
    <property type="entry name" value="Medium-chain alcohol dehydrogenases, catalytic domain"/>
    <property type="match status" value="1"/>
</dbReference>
<reference evidence="4 5" key="1">
    <citation type="submission" date="2017-02" db="EMBL/GenBank/DDBJ databases">
        <authorList>
            <person name="Varghese N."/>
            <person name="Submissions S."/>
        </authorList>
    </citation>
    <scope>NUCLEOTIDE SEQUENCE [LARGE SCALE GENOMIC DNA]</scope>
    <source>
        <strain evidence="4 5">VKM Ac-1787</strain>
    </source>
</reference>
<dbReference type="EMBL" id="FUZO01000001">
    <property type="protein sequence ID" value="SKC44530.1"/>
    <property type="molecule type" value="Genomic_DNA"/>
</dbReference>
<evidence type="ECO:0000256" key="1">
    <source>
        <dbReference type="ARBA" id="ARBA00022857"/>
    </source>
</evidence>
<sequence>MATVIQYQELGPADVLELVEVPTPQAGHGELVVEVRAAGVNPIDWKLRSGVRGGELHGTRRVGSDGAGVVVEVGDGVEGWSIGDEVVVVNASGTYATHVVVTPDQIIRKPAAISFEEAAAIGIPVSTAYQALRSLGVTEGTTLLIHGGSGSVGHAAVQFAVAWGATVVATASEGNHARLRELGAIPVTYGPGLVERVREAASQGVDRVLDAVGTDEALQASFELVEDRQHIGTIVVGAKAADLGIQAWSGGNPLPLTAQEQAWRAEAIPAVASLVEQGRFSFELGTVRPLAEAADAHRESESGHPSGKLILAP</sequence>
<evidence type="ECO:0000313" key="4">
    <source>
        <dbReference type="EMBL" id="SKC44530.1"/>
    </source>
</evidence>
<dbReference type="PANTHER" id="PTHR44154:SF1">
    <property type="entry name" value="QUINONE OXIDOREDUCTASE"/>
    <property type="match status" value="1"/>
</dbReference>
<dbReference type="RefSeq" id="WP_079704975.1">
    <property type="nucleotide sequence ID" value="NZ_FUZO01000001.1"/>
</dbReference>
<dbReference type="InterPro" id="IPR051603">
    <property type="entry name" value="Zinc-ADH_QOR/CCCR"/>
</dbReference>
<dbReference type="InterPro" id="IPR020843">
    <property type="entry name" value="ER"/>
</dbReference>
<name>A0ABY1LL42_9MICO</name>
<comment type="caution">
    <text evidence="4">The sequence shown here is derived from an EMBL/GenBank/DDBJ whole genome shotgun (WGS) entry which is preliminary data.</text>
</comment>
<dbReference type="InterPro" id="IPR011032">
    <property type="entry name" value="GroES-like_sf"/>
</dbReference>
<dbReference type="Pfam" id="PF08240">
    <property type="entry name" value="ADH_N"/>
    <property type="match status" value="1"/>
</dbReference>
<evidence type="ECO:0000259" key="3">
    <source>
        <dbReference type="SMART" id="SM00829"/>
    </source>
</evidence>
<dbReference type="CDD" id="cd05289">
    <property type="entry name" value="MDR_like_2"/>
    <property type="match status" value="1"/>
</dbReference>
<feature type="region of interest" description="Disordered" evidence="2">
    <location>
        <begin position="293"/>
        <end position="313"/>
    </location>
</feature>
<protein>
    <submittedName>
        <fullName evidence="4">NADPH:quinone reductase</fullName>
    </submittedName>
</protein>
<evidence type="ECO:0000256" key="2">
    <source>
        <dbReference type="SAM" id="MobiDB-lite"/>
    </source>
</evidence>
<keyword evidence="5" id="KW-1185">Reference proteome</keyword>
<dbReference type="SUPFAM" id="SSF50129">
    <property type="entry name" value="GroES-like"/>
    <property type="match status" value="1"/>
</dbReference>
<accession>A0ABY1LL42</accession>
<dbReference type="Proteomes" id="UP000190827">
    <property type="component" value="Unassembled WGS sequence"/>
</dbReference>
<dbReference type="SUPFAM" id="SSF51735">
    <property type="entry name" value="NAD(P)-binding Rossmann-fold domains"/>
    <property type="match status" value="1"/>
</dbReference>
<dbReference type="InterPro" id="IPR036291">
    <property type="entry name" value="NAD(P)-bd_dom_sf"/>
</dbReference>
<dbReference type="PANTHER" id="PTHR44154">
    <property type="entry name" value="QUINONE OXIDOREDUCTASE"/>
    <property type="match status" value="1"/>
</dbReference>
<feature type="domain" description="Enoyl reductase (ER)" evidence="3">
    <location>
        <begin position="11"/>
        <end position="311"/>
    </location>
</feature>
<dbReference type="InterPro" id="IPR013154">
    <property type="entry name" value="ADH-like_N"/>
</dbReference>